<name>A0A2P2QSX0_RHIMU</name>
<dbReference type="AlphaFoldDB" id="A0A2P2QSX0"/>
<organism evidence="1">
    <name type="scientific">Rhizophora mucronata</name>
    <name type="common">Asiatic mangrove</name>
    <dbReference type="NCBI Taxonomy" id="61149"/>
    <lineage>
        <taxon>Eukaryota</taxon>
        <taxon>Viridiplantae</taxon>
        <taxon>Streptophyta</taxon>
        <taxon>Embryophyta</taxon>
        <taxon>Tracheophyta</taxon>
        <taxon>Spermatophyta</taxon>
        <taxon>Magnoliopsida</taxon>
        <taxon>eudicotyledons</taxon>
        <taxon>Gunneridae</taxon>
        <taxon>Pentapetalae</taxon>
        <taxon>rosids</taxon>
        <taxon>fabids</taxon>
        <taxon>Malpighiales</taxon>
        <taxon>Rhizophoraceae</taxon>
        <taxon>Rhizophora</taxon>
    </lineage>
</organism>
<reference evidence="1" key="1">
    <citation type="submission" date="2018-02" db="EMBL/GenBank/DDBJ databases">
        <title>Rhizophora mucronata_Transcriptome.</title>
        <authorList>
            <person name="Meera S.P."/>
            <person name="Sreeshan A."/>
            <person name="Augustine A."/>
        </authorList>
    </citation>
    <scope>NUCLEOTIDE SEQUENCE</scope>
    <source>
        <tissue evidence="1">Leaf</tissue>
    </source>
</reference>
<proteinExistence type="predicted"/>
<protein>
    <submittedName>
        <fullName evidence="1">Uncharacterized protein</fullName>
    </submittedName>
</protein>
<sequence>MGMIYWLCSLIKNLHSPHSKTHCHKETNFQCLTYLHYIV</sequence>
<dbReference type="EMBL" id="GGEC01089480">
    <property type="protein sequence ID" value="MBX69964.1"/>
    <property type="molecule type" value="Transcribed_RNA"/>
</dbReference>
<accession>A0A2P2QSX0</accession>
<evidence type="ECO:0000313" key="1">
    <source>
        <dbReference type="EMBL" id="MBX69964.1"/>
    </source>
</evidence>